<dbReference type="InterPro" id="IPR003593">
    <property type="entry name" value="AAA+_ATPase"/>
</dbReference>
<evidence type="ECO:0000313" key="11">
    <source>
        <dbReference type="EMBL" id="GAA0680911.1"/>
    </source>
</evidence>
<evidence type="ECO:0000313" key="12">
    <source>
        <dbReference type="Proteomes" id="UP001499915"/>
    </source>
</evidence>
<feature type="domain" description="ABC transporter" evidence="10">
    <location>
        <begin position="7"/>
        <end position="243"/>
    </location>
</feature>
<evidence type="ECO:0000256" key="2">
    <source>
        <dbReference type="ARBA" id="ARBA00022448"/>
    </source>
</evidence>
<dbReference type="CDD" id="cd03214">
    <property type="entry name" value="ABC_Iron-Siderophores_B12_Hemin"/>
    <property type="match status" value="1"/>
</dbReference>
<dbReference type="PROSITE" id="PS50893">
    <property type="entry name" value="ABC_TRANSPORTER_2"/>
    <property type="match status" value="1"/>
</dbReference>
<keyword evidence="6 11" id="KW-0067">ATP-binding</keyword>
<name>A0ABN1I1A4_9GAMM</name>
<gene>
    <name evidence="11" type="ORF">GCM10009104_01740</name>
</gene>
<keyword evidence="7" id="KW-0408">Iron</keyword>
<evidence type="ECO:0000256" key="7">
    <source>
        <dbReference type="ARBA" id="ARBA00023004"/>
    </source>
</evidence>
<evidence type="ECO:0000256" key="6">
    <source>
        <dbReference type="ARBA" id="ARBA00022840"/>
    </source>
</evidence>
<dbReference type="SMART" id="SM00382">
    <property type="entry name" value="AAA"/>
    <property type="match status" value="1"/>
</dbReference>
<keyword evidence="2" id="KW-0813">Transport</keyword>
<evidence type="ECO:0000256" key="9">
    <source>
        <dbReference type="ARBA" id="ARBA00023136"/>
    </source>
</evidence>
<dbReference type="Pfam" id="PF00005">
    <property type="entry name" value="ABC_tran"/>
    <property type="match status" value="1"/>
</dbReference>
<evidence type="ECO:0000256" key="4">
    <source>
        <dbReference type="ARBA" id="ARBA00022496"/>
    </source>
</evidence>
<keyword evidence="5" id="KW-0547">Nucleotide-binding</keyword>
<evidence type="ECO:0000256" key="1">
    <source>
        <dbReference type="ARBA" id="ARBA00004202"/>
    </source>
</evidence>
<dbReference type="PANTHER" id="PTHR42771:SF2">
    <property type="entry name" value="IRON(3+)-HYDROXAMATE IMPORT ATP-BINDING PROTEIN FHUC"/>
    <property type="match status" value="1"/>
</dbReference>
<accession>A0ABN1I1A4</accession>
<reference evidence="11 12" key="1">
    <citation type="journal article" date="2019" name="Int. J. Syst. Evol. Microbiol.">
        <title>The Global Catalogue of Microorganisms (GCM) 10K type strain sequencing project: providing services to taxonomists for standard genome sequencing and annotation.</title>
        <authorList>
            <consortium name="The Broad Institute Genomics Platform"/>
            <consortium name="The Broad Institute Genome Sequencing Center for Infectious Disease"/>
            <person name="Wu L."/>
            <person name="Ma J."/>
        </authorList>
    </citation>
    <scope>NUCLEOTIDE SEQUENCE [LARGE SCALE GENOMIC DNA]</scope>
    <source>
        <strain evidence="11 12">JCM 15134</strain>
    </source>
</reference>
<dbReference type="GO" id="GO:0005524">
    <property type="term" value="F:ATP binding"/>
    <property type="evidence" value="ECO:0007669"/>
    <property type="project" value="UniProtKB-KW"/>
</dbReference>
<comment type="caution">
    <text evidence="11">The sequence shown here is derived from an EMBL/GenBank/DDBJ whole genome shotgun (WGS) entry which is preliminary data.</text>
</comment>
<dbReference type="InterPro" id="IPR051535">
    <property type="entry name" value="Siderophore_ABC-ATPase"/>
</dbReference>
<dbReference type="Gene3D" id="3.40.50.300">
    <property type="entry name" value="P-loop containing nucleotide triphosphate hydrolases"/>
    <property type="match status" value="1"/>
</dbReference>
<keyword evidence="4" id="KW-0410">Iron transport</keyword>
<keyword evidence="3" id="KW-1003">Cell membrane</keyword>
<evidence type="ECO:0000256" key="5">
    <source>
        <dbReference type="ARBA" id="ARBA00022741"/>
    </source>
</evidence>
<organism evidence="11 12">
    <name type="scientific">Marinobacterium maritimum</name>
    <dbReference type="NCBI Taxonomy" id="500162"/>
    <lineage>
        <taxon>Bacteria</taxon>
        <taxon>Pseudomonadati</taxon>
        <taxon>Pseudomonadota</taxon>
        <taxon>Gammaproteobacteria</taxon>
        <taxon>Oceanospirillales</taxon>
        <taxon>Oceanospirillaceae</taxon>
        <taxon>Marinobacterium</taxon>
    </lineage>
</organism>
<sequence length="275" mass="30152">MGNEMSLNAEQVQLGYDGSTIIENLSVEVPMQQVTALIGPNGCGKSTLLKGLAGLLRPTRGGIELNGRSLESWPRRELAFEVAMLPQKPVAPEGIRVRELVEYGRFPYQGLMRGASREDRAVVAWAMEQTGVAGYAEKPVQALSGGQQQRVWIAMAIAQQANILLLDEPTTFLDWGHQLEVLELLAKLNREQKLTVVMSLHDLNQAAQFADHVLVMQQGTLLAAGAPKEVIETEMLASVFNVDADVEIRADGKPYCLAKGSMNRCRAPEWMKDAV</sequence>
<proteinExistence type="predicted"/>
<dbReference type="EMBL" id="BAAAET010000001">
    <property type="protein sequence ID" value="GAA0680911.1"/>
    <property type="molecule type" value="Genomic_DNA"/>
</dbReference>
<dbReference type="InterPro" id="IPR017871">
    <property type="entry name" value="ABC_transporter-like_CS"/>
</dbReference>
<dbReference type="InterPro" id="IPR027417">
    <property type="entry name" value="P-loop_NTPase"/>
</dbReference>
<dbReference type="PANTHER" id="PTHR42771">
    <property type="entry name" value="IRON(3+)-HYDROXAMATE IMPORT ATP-BINDING PROTEIN FHUC"/>
    <property type="match status" value="1"/>
</dbReference>
<dbReference type="PROSITE" id="PS00211">
    <property type="entry name" value="ABC_TRANSPORTER_1"/>
    <property type="match status" value="1"/>
</dbReference>
<keyword evidence="9" id="KW-0472">Membrane</keyword>
<comment type="subcellular location">
    <subcellularLocation>
        <location evidence="1">Cell membrane</location>
        <topology evidence="1">Peripheral membrane protein</topology>
    </subcellularLocation>
</comment>
<dbReference type="InterPro" id="IPR003439">
    <property type="entry name" value="ABC_transporter-like_ATP-bd"/>
</dbReference>
<protein>
    <submittedName>
        <fullName evidence="11">ABC transporter ATP-binding protein</fullName>
    </submittedName>
</protein>
<evidence type="ECO:0000259" key="10">
    <source>
        <dbReference type="PROSITE" id="PS50893"/>
    </source>
</evidence>
<keyword evidence="8" id="KW-0406">Ion transport</keyword>
<evidence type="ECO:0000256" key="8">
    <source>
        <dbReference type="ARBA" id="ARBA00023065"/>
    </source>
</evidence>
<evidence type="ECO:0000256" key="3">
    <source>
        <dbReference type="ARBA" id="ARBA00022475"/>
    </source>
</evidence>
<dbReference type="Proteomes" id="UP001499915">
    <property type="component" value="Unassembled WGS sequence"/>
</dbReference>
<dbReference type="SUPFAM" id="SSF52540">
    <property type="entry name" value="P-loop containing nucleoside triphosphate hydrolases"/>
    <property type="match status" value="1"/>
</dbReference>
<keyword evidence="12" id="KW-1185">Reference proteome</keyword>